<organism evidence="1 2">
    <name type="scientific">Candidatus Uhrbacteria bacterium GW2011_GWF2_39_13</name>
    <dbReference type="NCBI Taxonomy" id="1618995"/>
    <lineage>
        <taxon>Bacteria</taxon>
        <taxon>Candidatus Uhriibacteriota</taxon>
    </lineage>
</organism>
<sequence>MLIDWKNRISWEGLITSALSKNIGNDYAQIIRDNAENIQYRDDDEGTCNLFAGKRSRSDIIDSVSKELKKFVTNIQAYHACRTENVETYYKNGLLPLNPENIQDLFHKIFCEPEGLFSLEEIKCAISVVSIKTRENVTHVALDDRFLIRRCGHYLIYGSEYLNCLSVHLPRGGEHTRDILKNFGNATIFSCQVPFSWIETDELFELASCMIAEHAYSLAHNKTDVSNLDFAITVQGKIPPERICSHYHPEQIRDPYKQCRIWNDKKQSYET</sequence>
<dbReference type="Proteomes" id="UP000033935">
    <property type="component" value="Unassembled WGS sequence"/>
</dbReference>
<dbReference type="AlphaFoldDB" id="A0A0G0MR24"/>
<gene>
    <name evidence="1" type="ORF">UT30_C0045G0003</name>
</gene>
<name>A0A0G0MR24_9BACT</name>
<evidence type="ECO:0000313" key="2">
    <source>
        <dbReference type="Proteomes" id="UP000033935"/>
    </source>
</evidence>
<proteinExistence type="predicted"/>
<accession>A0A0G0MR24</accession>
<protein>
    <submittedName>
        <fullName evidence="1">Uncharacterized protein</fullName>
    </submittedName>
</protein>
<reference evidence="1 2" key="1">
    <citation type="journal article" date="2015" name="Nature">
        <title>rRNA introns, odd ribosomes, and small enigmatic genomes across a large radiation of phyla.</title>
        <authorList>
            <person name="Brown C.T."/>
            <person name="Hug L.A."/>
            <person name="Thomas B.C."/>
            <person name="Sharon I."/>
            <person name="Castelle C.J."/>
            <person name="Singh A."/>
            <person name="Wilkins M.J."/>
            <person name="Williams K.H."/>
            <person name="Banfield J.F."/>
        </authorList>
    </citation>
    <scope>NUCLEOTIDE SEQUENCE [LARGE SCALE GENOMIC DNA]</scope>
</reference>
<dbReference type="EMBL" id="LBWG01000045">
    <property type="protein sequence ID" value="KKR02896.1"/>
    <property type="molecule type" value="Genomic_DNA"/>
</dbReference>
<evidence type="ECO:0000313" key="1">
    <source>
        <dbReference type="EMBL" id="KKR02896.1"/>
    </source>
</evidence>
<comment type="caution">
    <text evidence="1">The sequence shown here is derived from an EMBL/GenBank/DDBJ whole genome shotgun (WGS) entry which is preliminary data.</text>
</comment>